<dbReference type="InterPro" id="IPR029058">
    <property type="entry name" value="AB_hydrolase_fold"/>
</dbReference>
<feature type="compositionally biased region" description="Gly residues" evidence="3">
    <location>
        <begin position="8"/>
        <end position="19"/>
    </location>
</feature>
<accession>M0A146</accession>
<name>M0A146_9EURY</name>
<feature type="domain" description="Phospholipase/carboxylesterase/thioesterase" evidence="4">
    <location>
        <begin position="46"/>
        <end position="246"/>
    </location>
</feature>
<evidence type="ECO:0000256" key="3">
    <source>
        <dbReference type="SAM" id="MobiDB-lite"/>
    </source>
</evidence>
<dbReference type="PATRIC" id="fig|1227493.4.peg.2065"/>
<dbReference type="Pfam" id="PF02230">
    <property type="entry name" value="Abhydrolase_2"/>
    <property type="match status" value="1"/>
</dbReference>
<dbReference type="InterPro" id="IPR003140">
    <property type="entry name" value="PLipase/COase/thioEstase"/>
</dbReference>
<dbReference type="Proteomes" id="UP000011519">
    <property type="component" value="Unassembled WGS sequence"/>
</dbReference>
<proteinExistence type="inferred from homology"/>
<dbReference type="AlphaFoldDB" id="M0A146"/>
<organism evidence="5 6">
    <name type="scientific">Natrialba hulunbeirensis JCM 10989</name>
    <dbReference type="NCBI Taxonomy" id="1227493"/>
    <lineage>
        <taxon>Archaea</taxon>
        <taxon>Methanobacteriati</taxon>
        <taxon>Methanobacteriota</taxon>
        <taxon>Stenosarchaea group</taxon>
        <taxon>Halobacteria</taxon>
        <taxon>Halobacteriales</taxon>
        <taxon>Natrialbaceae</taxon>
        <taxon>Natrialba</taxon>
    </lineage>
</organism>
<gene>
    <name evidence="5" type="ORF">C483_10376</name>
</gene>
<evidence type="ECO:0000313" key="5">
    <source>
        <dbReference type="EMBL" id="ELY91083.1"/>
    </source>
</evidence>
<protein>
    <submittedName>
        <fullName evidence="5">Phospholipase/carboxylesterase</fullName>
    </submittedName>
</protein>
<dbReference type="STRING" id="1227493.C483_10376"/>
<sequence length="249" mass="25792">MTAPTERGSGGDGGGGSNGGNSASNDRIDGPHQGQPLVTAGTELESADAAMVLVHGRGATARSIIQMGSEVHRDGLALLAPQAQRNEWYPNSFLAPVESNEPGRTSGLQAISDAIEAANEADVPTDRILVLGFSQGACLASEYVARNPQRYGGLAALSGGLIGDEIEAADYLDTETDTNTDATLDGTSAFLGCSDVDPHIPEERVHETASVLEELDADVDTRIYEGMGHGVNEDELEAVASMIATLVGE</sequence>
<dbReference type="GO" id="GO:0016787">
    <property type="term" value="F:hydrolase activity"/>
    <property type="evidence" value="ECO:0007669"/>
    <property type="project" value="UniProtKB-KW"/>
</dbReference>
<keyword evidence="2" id="KW-0378">Hydrolase</keyword>
<dbReference type="PANTHER" id="PTHR10655:SF17">
    <property type="entry name" value="LYSOPHOSPHOLIPASE-LIKE PROTEIN 1"/>
    <property type="match status" value="1"/>
</dbReference>
<evidence type="ECO:0000256" key="2">
    <source>
        <dbReference type="ARBA" id="ARBA00022801"/>
    </source>
</evidence>
<comment type="similarity">
    <text evidence="1">Belongs to the AB hydrolase superfamily. AB hydrolase 2 family.</text>
</comment>
<dbReference type="SUPFAM" id="SSF53474">
    <property type="entry name" value="alpha/beta-Hydrolases"/>
    <property type="match status" value="1"/>
</dbReference>
<dbReference type="Gene3D" id="3.40.50.1820">
    <property type="entry name" value="alpha/beta hydrolase"/>
    <property type="match status" value="1"/>
</dbReference>
<dbReference type="PANTHER" id="PTHR10655">
    <property type="entry name" value="LYSOPHOSPHOLIPASE-RELATED"/>
    <property type="match status" value="1"/>
</dbReference>
<dbReference type="InterPro" id="IPR050565">
    <property type="entry name" value="LYPA1-2/EST-like"/>
</dbReference>
<dbReference type="EMBL" id="AOIM01000033">
    <property type="protein sequence ID" value="ELY91083.1"/>
    <property type="molecule type" value="Genomic_DNA"/>
</dbReference>
<evidence type="ECO:0000313" key="6">
    <source>
        <dbReference type="Proteomes" id="UP000011519"/>
    </source>
</evidence>
<comment type="caution">
    <text evidence="5">The sequence shown here is derived from an EMBL/GenBank/DDBJ whole genome shotgun (WGS) entry which is preliminary data.</text>
</comment>
<feature type="region of interest" description="Disordered" evidence="3">
    <location>
        <begin position="1"/>
        <end position="37"/>
    </location>
</feature>
<keyword evidence="6" id="KW-1185">Reference proteome</keyword>
<reference evidence="5 6" key="1">
    <citation type="journal article" date="2014" name="PLoS Genet.">
        <title>Phylogenetically driven sequencing of extremely halophilic archaea reveals strategies for static and dynamic osmo-response.</title>
        <authorList>
            <person name="Becker E.A."/>
            <person name="Seitzer P.M."/>
            <person name="Tritt A."/>
            <person name="Larsen D."/>
            <person name="Krusor M."/>
            <person name="Yao A.I."/>
            <person name="Wu D."/>
            <person name="Madern D."/>
            <person name="Eisen J.A."/>
            <person name="Darling A.E."/>
            <person name="Facciotti M.T."/>
        </authorList>
    </citation>
    <scope>NUCLEOTIDE SEQUENCE [LARGE SCALE GENOMIC DNA]</scope>
    <source>
        <strain evidence="5 6">JCM 10989</strain>
    </source>
</reference>
<dbReference type="RefSeq" id="WP_006653273.1">
    <property type="nucleotide sequence ID" value="NZ_AOIM01000033.1"/>
</dbReference>
<evidence type="ECO:0000256" key="1">
    <source>
        <dbReference type="ARBA" id="ARBA00006499"/>
    </source>
</evidence>
<evidence type="ECO:0000259" key="4">
    <source>
        <dbReference type="Pfam" id="PF02230"/>
    </source>
</evidence>